<dbReference type="Proteomes" id="UP000749559">
    <property type="component" value="Unassembled WGS sequence"/>
</dbReference>
<comment type="caution">
    <text evidence="3">The sequence shown here is derived from an EMBL/GenBank/DDBJ whole genome shotgun (WGS) entry which is preliminary data.</text>
</comment>
<feature type="chain" id="PRO_5035890858" description="Polysaccharide lyase 14 domain-containing protein" evidence="1">
    <location>
        <begin position="20"/>
        <end position="271"/>
    </location>
</feature>
<keyword evidence="1" id="KW-0732">Signal</keyword>
<reference evidence="3" key="1">
    <citation type="submission" date="2022-03" db="EMBL/GenBank/DDBJ databases">
        <authorList>
            <person name="Martin C."/>
        </authorList>
    </citation>
    <scope>NUCLEOTIDE SEQUENCE</scope>
</reference>
<keyword evidence="4" id="KW-1185">Reference proteome</keyword>
<dbReference type="OrthoDB" id="10069995at2759"/>
<dbReference type="PANTHER" id="PTHR40124:SF1">
    <property type="entry name" value="DISAGGREGATASE RELATED REPEAT PROTEIN"/>
    <property type="match status" value="1"/>
</dbReference>
<evidence type="ECO:0000259" key="2">
    <source>
        <dbReference type="Pfam" id="PF21294"/>
    </source>
</evidence>
<dbReference type="Gene3D" id="2.60.120.200">
    <property type="match status" value="1"/>
</dbReference>
<dbReference type="EMBL" id="CAIIXF020000003">
    <property type="protein sequence ID" value="CAH1779696.1"/>
    <property type="molecule type" value="Genomic_DNA"/>
</dbReference>
<organism evidence="3 4">
    <name type="scientific">Owenia fusiformis</name>
    <name type="common">Polychaete worm</name>
    <dbReference type="NCBI Taxonomy" id="6347"/>
    <lineage>
        <taxon>Eukaryota</taxon>
        <taxon>Metazoa</taxon>
        <taxon>Spiralia</taxon>
        <taxon>Lophotrochozoa</taxon>
        <taxon>Annelida</taxon>
        <taxon>Polychaeta</taxon>
        <taxon>Sedentaria</taxon>
        <taxon>Canalipalpata</taxon>
        <taxon>Sabellida</taxon>
        <taxon>Oweniida</taxon>
        <taxon>Oweniidae</taxon>
        <taxon>Owenia</taxon>
    </lineage>
</organism>
<name>A0A8S4NF81_OWEFU</name>
<feature type="domain" description="Polysaccharide lyase 14" evidence="2">
    <location>
        <begin position="59"/>
        <end position="262"/>
    </location>
</feature>
<evidence type="ECO:0000313" key="4">
    <source>
        <dbReference type="Proteomes" id="UP000749559"/>
    </source>
</evidence>
<dbReference type="InterPro" id="IPR048958">
    <property type="entry name" value="Polysacc_lyase_14"/>
</dbReference>
<gene>
    <name evidence="3" type="ORF">OFUS_LOCUS6475</name>
</gene>
<protein>
    <recommendedName>
        <fullName evidence="2">Polysaccharide lyase 14 domain-containing protein</fullName>
    </recommendedName>
</protein>
<dbReference type="Pfam" id="PF21294">
    <property type="entry name" value="Polysacc_lyase_14"/>
    <property type="match status" value="1"/>
</dbReference>
<accession>A0A8S4NF81</accession>
<evidence type="ECO:0000313" key="3">
    <source>
        <dbReference type="EMBL" id="CAH1779696.1"/>
    </source>
</evidence>
<sequence>MFPLSLVLLSILSLGSIESRVLWRQPPFPRSGDPLAGWSASRVSRRENMKVVSDPAGGSGTVLRVFYKRGSYAGAPGNKGGAQFHASPFPSSRSCTLTYEVYFASNFQFVLGGKLPGLYGGSGSCSGGRWARCFSTRYMWRTDGDGEVYFYTPMTQASDFCRRPRVHCDPVYGHSVGRGSFRFRKGRWIRIQQYVRMNTPGRRDGTLRVWIDGRRVLSMTDISYRGATSVSTNAIYFSTFFGGSRTPQWASTTDTYTYYKNFEVWDHQPSF</sequence>
<dbReference type="AlphaFoldDB" id="A0A8S4NF81"/>
<feature type="signal peptide" evidence="1">
    <location>
        <begin position="1"/>
        <end position="19"/>
    </location>
</feature>
<dbReference type="PANTHER" id="PTHR40124">
    <property type="match status" value="1"/>
</dbReference>
<evidence type="ECO:0000256" key="1">
    <source>
        <dbReference type="SAM" id="SignalP"/>
    </source>
</evidence>
<proteinExistence type="predicted"/>